<dbReference type="OrthoDB" id="3799527at2759"/>
<protein>
    <submittedName>
        <fullName evidence="2">Uncharacterized protein</fullName>
    </submittedName>
</protein>
<keyword evidence="3" id="KW-1185">Reference proteome</keyword>
<feature type="region of interest" description="Disordered" evidence="1">
    <location>
        <begin position="135"/>
        <end position="166"/>
    </location>
</feature>
<evidence type="ECO:0000256" key="1">
    <source>
        <dbReference type="SAM" id="MobiDB-lite"/>
    </source>
</evidence>
<sequence length="229" mass="25497">MLTLPTAYDISVVGASISNEIAARLKHLYLEYIDGTGPDGDLDYTSCWQGDDDSDGDEEFPLSNLQQRFPNKEYSSWVIGLVNRCHCLESLGLTETQRIRFEGLDWRPAANAGLKTLYIDRAIMSAENLFTLLSPPSNSASSPNGSKSPSTKYPTSEDPAEKTSCSPITAFHPKNIRLLDSTSPSSWGDIFTYLKDNCPDLRYLHRYNAIYDRDGLRGAGNNRPWENSS</sequence>
<accession>A0A6A5TSZ1</accession>
<gene>
    <name evidence="2" type="ORF">CC80DRAFT_594825</name>
</gene>
<evidence type="ECO:0000313" key="2">
    <source>
        <dbReference type="EMBL" id="KAF1954782.1"/>
    </source>
</evidence>
<evidence type="ECO:0000313" key="3">
    <source>
        <dbReference type="Proteomes" id="UP000800035"/>
    </source>
</evidence>
<name>A0A6A5TSZ1_9PLEO</name>
<feature type="compositionally biased region" description="Low complexity" evidence="1">
    <location>
        <begin position="135"/>
        <end position="150"/>
    </location>
</feature>
<proteinExistence type="predicted"/>
<reference evidence="2" key="1">
    <citation type="journal article" date="2020" name="Stud. Mycol.">
        <title>101 Dothideomycetes genomes: a test case for predicting lifestyles and emergence of pathogens.</title>
        <authorList>
            <person name="Haridas S."/>
            <person name="Albert R."/>
            <person name="Binder M."/>
            <person name="Bloem J."/>
            <person name="Labutti K."/>
            <person name="Salamov A."/>
            <person name="Andreopoulos B."/>
            <person name="Baker S."/>
            <person name="Barry K."/>
            <person name="Bills G."/>
            <person name="Bluhm B."/>
            <person name="Cannon C."/>
            <person name="Castanera R."/>
            <person name="Culley D."/>
            <person name="Daum C."/>
            <person name="Ezra D."/>
            <person name="Gonzalez J."/>
            <person name="Henrissat B."/>
            <person name="Kuo A."/>
            <person name="Liang C."/>
            <person name="Lipzen A."/>
            <person name="Lutzoni F."/>
            <person name="Magnuson J."/>
            <person name="Mondo S."/>
            <person name="Nolan M."/>
            <person name="Ohm R."/>
            <person name="Pangilinan J."/>
            <person name="Park H.-J."/>
            <person name="Ramirez L."/>
            <person name="Alfaro M."/>
            <person name="Sun H."/>
            <person name="Tritt A."/>
            <person name="Yoshinaga Y."/>
            <person name="Zwiers L.-H."/>
            <person name="Turgeon B."/>
            <person name="Goodwin S."/>
            <person name="Spatafora J."/>
            <person name="Crous P."/>
            <person name="Grigoriev I."/>
        </authorList>
    </citation>
    <scope>NUCLEOTIDE SEQUENCE</scope>
    <source>
        <strain evidence="2">CBS 675.92</strain>
    </source>
</reference>
<organism evidence="2 3">
    <name type="scientific">Byssothecium circinans</name>
    <dbReference type="NCBI Taxonomy" id="147558"/>
    <lineage>
        <taxon>Eukaryota</taxon>
        <taxon>Fungi</taxon>
        <taxon>Dikarya</taxon>
        <taxon>Ascomycota</taxon>
        <taxon>Pezizomycotina</taxon>
        <taxon>Dothideomycetes</taxon>
        <taxon>Pleosporomycetidae</taxon>
        <taxon>Pleosporales</taxon>
        <taxon>Massarineae</taxon>
        <taxon>Massarinaceae</taxon>
        <taxon>Byssothecium</taxon>
    </lineage>
</organism>
<dbReference type="EMBL" id="ML976997">
    <property type="protein sequence ID" value="KAF1954782.1"/>
    <property type="molecule type" value="Genomic_DNA"/>
</dbReference>
<dbReference type="AlphaFoldDB" id="A0A6A5TSZ1"/>
<dbReference type="Proteomes" id="UP000800035">
    <property type="component" value="Unassembled WGS sequence"/>
</dbReference>